<sequence>MKAVDASFAIWAELSSEAGNGSGNIPELRPEAVTRLASISWCTRVKPACGPR</sequence>
<name>A0ABV5PS19_9ACTN</name>
<evidence type="ECO:0000313" key="2">
    <source>
        <dbReference type="Proteomes" id="UP001589646"/>
    </source>
</evidence>
<proteinExistence type="predicted"/>
<protein>
    <submittedName>
        <fullName evidence="1">Uncharacterized protein</fullName>
    </submittedName>
</protein>
<dbReference type="EMBL" id="JBHMCE010000002">
    <property type="protein sequence ID" value="MFB9526007.1"/>
    <property type="molecule type" value="Genomic_DNA"/>
</dbReference>
<dbReference type="Proteomes" id="UP001589646">
    <property type="component" value="Unassembled WGS sequence"/>
</dbReference>
<reference evidence="1 2" key="1">
    <citation type="submission" date="2024-09" db="EMBL/GenBank/DDBJ databases">
        <authorList>
            <person name="Sun Q."/>
            <person name="Mori K."/>
        </authorList>
    </citation>
    <scope>NUCLEOTIDE SEQUENCE [LARGE SCALE GENOMIC DNA]</scope>
    <source>
        <strain evidence="1 2">JCM 3323</strain>
    </source>
</reference>
<accession>A0ABV5PS19</accession>
<evidence type="ECO:0000313" key="1">
    <source>
        <dbReference type="EMBL" id="MFB9526007.1"/>
    </source>
</evidence>
<keyword evidence="2" id="KW-1185">Reference proteome</keyword>
<comment type="caution">
    <text evidence="1">The sequence shown here is derived from an EMBL/GenBank/DDBJ whole genome shotgun (WGS) entry which is preliminary data.</text>
</comment>
<dbReference type="RefSeq" id="WP_346122746.1">
    <property type="nucleotide sequence ID" value="NZ_BAAAXC010000014.1"/>
</dbReference>
<gene>
    <name evidence="1" type="ORF">ACFFRN_05195</name>
</gene>
<organism evidence="1 2">
    <name type="scientific">Nonomuraea roseola</name>
    <dbReference type="NCBI Taxonomy" id="46179"/>
    <lineage>
        <taxon>Bacteria</taxon>
        <taxon>Bacillati</taxon>
        <taxon>Actinomycetota</taxon>
        <taxon>Actinomycetes</taxon>
        <taxon>Streptosporangiales</taxon>
        <taxon>Streptosporangiaceae</taxon>
        <taxon>Nonomuraea</taxon>
    </lineage>
</organism>